<dbReference type="Proteomes" id="UP000676565">
    <property type="component" value="Unassembled WGS sequence"/>
</dbReference>
<name>A0ABS5BWS8_9BACT</name>
<feature type="transmembrane region" description="Helical" evidence="1">
    <location>
        <begin position="106"/>
        <end position="131"/>
    </location>
</feature>
<protein>
    <submittedName>
        <fullName evidence="2">Uncharacterized protein</fullName>
    </submittedName>
</protein>
<dbReference type="EMBL" id="JAGKQQ010000001">
    <property type="protein sequence ID" value="MBP3958118.1"/>
    <property type="molecule type" value="Genomic_DNA"/>
</dbReference>
<accession>A0ABS5BWS8</accession>
<keyword evidence="1" id="KW-0812">Transmembrane</keyword>
<reference evidence="2 3" key="1">
    <citation type="submission" date="2021-04" db="EMBL/GenBank/DDBJ databases">
        <authorList>
            <person name="Ivanova A."/>
        </authorList>
    </citation>
    <scope>NUCLEOTIDE SEQUENCE [LARGE SCALE GENOMIC DNA]</scope>
    <source>
        <strain evidence="2 3">G18</strain>
    </source>
</reference>
<keyword evidence="1" id="KW-1133">Transmembrane helix</keyword>
<sequence length="186" mass="20732">MVYGLILAAALVLVGSATVIRQRKALRALADEPFLPDEDRAYRRGQARRRAATSGLLVLLGVLIANYYLSGMDARMDAIPDQNKVGAEPDANPEPRSDSDRQFTRLVGFYWIGVMGLVFVAVCLAVVDFWATRKYWMARYKELKADHDVKLQRDLAVYRQQKLNARAPGLKPPSVADDTAIDEPPV</sequence>
<keyword evidence="3" id="KW-1185">Reference proteome</keyword>
<gene>
    <name evidence="2" type="ORF">J8F10_22955</name>
</gene>
<dbReference type="RefSeq" id="WP_210657812.1">
    <property type="nucleotide sequence ID" value="NZ_JAGKQQ010000001.1"/>
</dbReference>
<proteinExistence type="predicted"/>
<evidence type="ECO:0000256" key="1">
    <source>
        <dbReference type="SAM" id="Phobius"/>
    </source>
</evidence>
<evidence type="ECO:0000313" key="2">
    <source>
        <dbReference type="EMBL" id="MBP3958118.1"/>
    </source>
</evidence>
<feature type="transmembrane region" description="Helical" evidence="1">
    <location>
        <begin position="51"/>
        <end position="69"/>
    </location>
</feature>
<evidence type="ECO:0000313" key="3">
    <source>
        <dbReference type="Proteomes" id="UP000676565"/>
    </source>
</evidence>
<organism evidence="2 3">
    <name type="scientific">Gemmata palustris</name>
    <dbReference type="NCBI Taxonomy" id="2822762"/>
    <lineage>
        <taxon>Bacteria</taxon>
        <taxon>Pseudomonadati</taxon>
        <taxon>Planctomycetota</taxon>
        <taxon>Planctomycetia</taxon>
        <taxon>Gemmatales</taxon>
        <taxon>Gemmataceae</taxon>
        <taxon>Gemmata</taxon>
    </lineage>
</organism>
<comment type="caution">
    <text evidence="2">The sequence shown here is derived from an EMBL/GenBank/DDBJ whole genome shotgun (WGS) entry which is preliminary data.</text>
</comment>
<keyword evidence="1" id="KW-0472">Membrane</keyword>